<evidence type="ECO:0000256" key="1">
    <source>
        <dbReference type="ARBA" id="ARBA00004928"/>
    </source>
</evidence>
<evidence type="ECO:0000259" key="10">
    <source>
        <dbReference type="Pfam" id="PF00891"/>
    </source>
</evidence>
<dbReference type="AlphaFoldDB" id="A0A8J4R0V2"/>
<dbReference type="InterPro" id="IPR012967">
    <property type="entry name" value="COMT_dimerisation"/>
</dbReference>
<comment type="caution">
    <text evidence="12">The sequence shown here is derived from an EMBL/GenBank/DDBJ whole genome shotgun (WGS) entry which is preliminary data.</text>
</comment>
<dbReference type="GO" id="GO:0009809">
    <property type="term" value="P:lignin biosynthetic process"/>
    <property type="evidence" value="ECO:0007669"/>
    <property type="project" value="UniProtKB-KW"/>
</dbReference>
<dbReference type="GO" id="GO:0046983">
    <property type="term" value="F:protein dimerization activity"/>
    <property type="evidence" value="ECO:0007669"/>
    <property type="project" value="InterPro"/>
</dbReference>
<dbReference type="InterPro" id="IPR036390">
    <property type="entry name" value="WH_DNA-bd_sf"/>
</dbReference>
<dbReference type="FunFam" id="3.40.50.150:FF:000061">
    <property type="entry name" value="Caffeic acid O-methyltransferase"/>
    <property type="match status" value="1"/>
</dbReference>
<evidence type="ECO:0000313" key="12">
    <source>
        <dbReference type="EMBL" id="KAF3955202.1"/>
    </source>
</evidence>
<feature type="domain" description="O-methyltransferase dimerisation" evidence="11">
    <location>
        <begin position="28"/>
        <end position="121"/>
    </location>
</feature>
<protein>
    <recommendedName>
        <fullName evidence="6">caffeate O-methyltransferase</fullName>
        <ecNumber evidence="6">2.1.1.68</ecNumber>
    </recommendedName>
</protein>
<evidence type="ECO:0000256" key="5">
    <source>
        <dbReference type="ARBA" id="ARBA00022733"/>
    </source>
</evidence>
<evidence type="ECO:0000256" key="8">
    <source>
        <dbReference type="PIRSR" id="PIRSR005739-1"/>
    </source>
</evidence>
<keyword evidence="3" id="KW-0808">Transferase</keyword>
<dbReference type="EMBL" id="JRKL02003453">
    <property type="protein sequence ID" value="KAF3955202.1"/>
    <property type="molecule type" value="Genomic_DNA"/>
</dbReference>
<dbReference type="PIRSF" id="PIRSF005739">
    <property type="entry name" value="O-mtase"/>
    <property type="match status" value="1"/>
</dbReference>
<accession>A0A8J4R0V2</accession>
<comment type="function">
    <text evidence="7">Catalyzes the conversion of caffeic acid to ferulic acid and of 5-hydroxyferulic acid to sinapic acid. The resulting products may subsequently be converted to the corresponding alcohols that are incorporated into lignins.</text>
</comment>
<keyword evidence="13" id="KW-1185">Reference proteome</keyword>
<evidence type="ECO:0000256" key="6">
    <source>
        <dbReference type="ARBA" id="ARBA00039011"/>
    </source>
</evidence>
<dbReference type="PROSITE" id="PS51683">
    <property type="entry name" value="SAM_OMT_II"/>
    <property type="match status" value="1"/>
</dbReference>
<dbReference type="OrthoDB" id="1606438at2759"/>
<proteinExistence type="predicted"/>
<dbReference type="EC" id="2.1.1.68" evidence="6"/>
<dbReference type="Proteomes" id="UP000737018">
    <property type="component" value="Unassembled WGS sequence"/>
</dbReference>
<organism evidence="12 13">
    <name type="scientific">Castanea mollissima</name>
    <name type="common">Chinese chestnut</name>
    <dbReference type="NCBI Taxonomy" id="60419"/>
    <lineage>
        <taxon>Eukaryota</taxon>
        <taxon>Viridiplantae</taxon>
        <taxon>Streptophyta</taxon>
        <taxon>Embryophyta</taxon>
        <taxon>Tracheophyta</taxon>
        <taxon>Spermatophyta</taxon>
        <taxon>Magnoliopsida</taxon>
        <taxon>eudicotyledons</taxon>
        <taxon>Gunneridae</taxon>
        <taxon>Pentapetalae</taxon>
        <taxon>rosids</taxon>
        <taxon>fabids</taxon>
        <taxon>Fagales</taxon>
        <taxon>Fagaceae</taxon>
        <taxon>Castanea</taxon>
    </lineage>
</organism>
<dbReference type="SUPFAM" id="SSF46785">
    <property type="entry name" value="Winged helix' DNA-binding domain"/>
    <property type="match status" value="1"/>
</dbReference>
<reference evidence="12" key="1">
    <citation type="submission" date="2020-03" db="EMBL/GenBank/DDBJ databases">
        <title>Castanea mollissima Vanexum genome sequencing.</title>
        <authorList>
            <person name="Staton M."/>
        </authorList>
    </citation>
    <scope>NUCLEOTIDE SEQUENCE</scope>
    <source>
        <tissue evidence="12">Leaf</tissue>
    </source>
</reference>
<dbReference type="InterPro" id="IPR016461">
    <property type="entry name" value="COMT-like"/>
</dbReference>
<dbReference type="Pfam" id="PF00891">
    <property type="entry name" value="Methyltransf_2"/>
    <property type="match status" value="1"/>
</dbReference>
<feature type="region of interest" description="Disordered" evidence="9">
    <location>
        <begin position="376"/>
        <end position="402"/>
    </location>
</feature>
<dbReference type="InterPro" id="IPR029063">
    <property type="entry name" value="SAM-dependent_MTases_sf"/>
</dbReference>
<dbReference type="GO" id="GO:0047763">
    <property type="term" value="F:caffeate O-methyltransferase activity"/>
    <property type="evidence" value="ECO:0007669"/>
    <property type="project" value="UniProtKB-EC"/>
</dbReference>
<dbReference type="PANTHER" id="PTHR11746">
    <property type="entry name" value="O-METHYLTRANSFERASE"/>
    <property type="match status" value="1"/>
</dbReference>
<dbReference type="Gene3D" id="1.10.10.10">
    <property type="entry name" value="Winged helix-like DNA-binding domain superfamily/Winged helix DNA-binding domain"/>
    <property type="match status" value="1"/>
</dbReference>
<keyword evidence="2" id="KW-0489">Methyltransferase</keyword>
<evidence type="ECO:0000256" key="7">
    <source>
        <dbReference type="ARBA" id="ARBA00045231"/>
    </source>
</evidence>
<keyword evidence="4" id="KW-0949">S-adenosyl-L-methionine</keyword>
<evidence type="ECO:0000256" key="2">
    <source>
        <dbReference type="ARBA" id="ARBA00022603"/>
    </source>
</evidence>
<dbReference type="SUPFAM" id="SSF53335">
    <property type="entry name" value="S-adenosyl-L-methionine-dependent methyltransferases"/>
    <property type="match status" value="1"/>
</dbReference>
<feature type="compositionally biased region" description="Polar residues" evidence="9">
    <location>
        <begin position="382"/>
        <end position="392"/>
    </location>
</feature>
<dbReference type="FunFam" id="1.10.10.10:FF:000357">
    <property type="entry name" value="Caffeic acid 3-O-methyltransferase"/>
    <property type="match status" value="1"/>
</dbReference>
<comment type="pathway">
    <text evidence="1">Aromatic compound metabolism; phenylpropanoid biosynthesis.</text>
</comment>
<dbReference type="Pfam" id="PF08100">
    <property type="entry name" value="Dimerisation"/>
    <property type="match status" value="1"/>
</dbReference>
<evidence type="ECO:0000313" key="13">
    <source>
        <dbReference type="Proteomes" id="UP000737018"/>
    </source>
</evidence>
<dbReference type="InterPro" id="IPR001077">
    <property type="entry name" value="COMT_C"/>
</dbReference>
<feature type="active site" description="Proton acceptor" evidence="8">
    <location>
        <position position="273"/>
    </location>
</feature>
<evidence type="ECO:0000256" key="9">
    <source>
        <dbReference type="SAM" id="MobiDB-lite"/>
    </source>
</evidence>
<evidence type="ECO:0000259" key="11">
    <source>
        <dbReference type="Pfam" id="PF08100"/>
    </source>
</evidence>
<evidence type="ECO:0000256" key="3">
    <source>
        <dbReference type="ARBA" id="ARBA00022679"/>
    </source>
</evidence>
<dbReference type="Gene3D" id="3.40.50.150">
    <property type="entry name" value="Vaccinia Virus protein VP39"/>
    <property type="match status" value="1"/>
</dbReference>
<sequence length="402" mass="44400">MASPIQSHQGILNGNLKQEEEESFPYAMQLVNSCALPMALQSTIELGVFDILAKAGPGANLSPSQIVALMPTKNPEATVMLDRILRMLASYSVLGCSVVADEFGSYQRLYSLSPVSKHFVRNEDGVSLGPFMALLQDKVFLDSWPQLKDAILEGGIPFNRVYGMHAFEYPSVDPRFNQVFNTAMLNHTTIVIKQTLESYKGFEQLKQLIDVGGGLGVTLNLITSRYPHIKGINFDLPHVIQHAPPYPGVEHLGGNMFESIPKGENIFMKWILHDWNDEHCLKLLKNCYNAIPHDGKVIVMDAVLPITPDIGSSTKCTSQMDVLMMTQNPGGKERTRQEFTALATKAGFSGIKYECFVCNFWVMEFFNESEHQKSKIAAAAPENQSRSQTSLINGAAPGSSPL</sequence>
<gene>
    <name evidence="12" type="ORF">CMV_019558</name>
</gene>
<feature type="domain" description="O-methyltransferase C-terminal" evidence="10">
    <location>
        <begin position="144"/>
        <end position="349"/>
    </location>
</feature>
<dbReference type="InterPro" id="IPR036388">
    <property type="entry name" value="WH-like_DNA-bd_sf"/>
</dbReference>
<evidence type="ECO:0000256" key="4">
    <source>
        <dbReference type="ARBA" id="ARBA00022691"/>
    </source>
</evidence>
<dbReference type="GO" id="GO:0032259">
    <property type="term" value="P:methylation"/>
    <property type="evidence" value="ECO:0007669"/>
    <property type="project" value="UniProtKB-KW"/>
</dbReference>
<keyword evidence="5" id="KW-0438">Lignin biosynthesis</keyword>
<name>A0A8J4R0V2_9ROSI</name>